<keyword evidence="3" id="KW-1185">Reference proteome</keyword>
<evidence type="ECO:0000256" key="1">
    <source>
        <dbReference type="SAM" id="MobiDB-lite"/>
    </source>
</evidence>
<organism evidence="2 3">
    <name type="scientific">Mycena citricolor</name>
    <dbReference type="NCBI Taxonomy" id="2018698"/>
    <lineage>
        <taxon>Eukaryota</taxon>
        <taxon>Fungi</taxon>
        <taxon>Dikarya</taxon>
        <taxon>Basidiomycota</taxon>
        <taxon>Agaricomycotina</taxon>
        <taxon>Agaricomycetes</taxon>
        <taxon>Agaricomycetidae</taxon>
        <taxon>Agaricales</taxon>
        <taxon>Marasmiineae</taxon>
        <taxon>Mycenaceae</taxon>
        <taxon>Mycena</taxon>
    </lineage>
</organism>
<reference evidence="2" key="1">
    <citation type="submission" date="2023-11" db="EMBL/GenBank/DDBJ databases">
        <authorList>
            <person name="De Vega J J."/>
            <person name="De Vega J J."/>
        </authorList>
    </citation>
    <scope>NUCLEOTIDE SEQUENCE</scope>
</reference>
<proteinExistence type="predicted"/>
<feature type="region of interest" description="Disordered" evidence="1">
    <location>
        <begin position="374"/>
        <end position="410"/>
    </location>
</feature>
<feature type="compositionally biased region" description="Acidic residues" evidence="1">
    <location>
        <begin position="111"/>
        <end position="127"/>
    </location>
</feature>
<feature type="region of interest" description="Disordered" evidence="1">
    <location>
        <begin position="148"/>
        <end position="173"/>
    </location>
</feature>
<name>A0AAD2GXC7_9AGAR</name>
<evidence type="ECO:0000313" key="3">
    <source>
        <dbReference type="Proteomes" id="UP001295794"/>
    </source>
</evidence>
<dbReference type="Proteomes" id="UP001295794">
    <property type="component" value="Unassembled WGS sequence"/>
</dbReference>
<accession>A0AAD2GXC7</accession>
<feature type="compositionally biased region" description="Basic residues" evidence="1">
    <location>
        <begin position="398"/>
        <end position="410"/>
    </location>
</feature>
<dbReference type="InterPro" id="IPR011333">
    <property type="entry name" value="SKP1/BTB/POZ_sf"/>
</dbReference>
<gene>
    <name evidence="2" type="ORF">MYCIT1_LOCUS4074</name>
</gene>
<comment type="caution">
    <text evidence="2">The sequence shown here is derived from an EMBL/GenBank/DDBJ whole genome shotgun (WGS) entry which is preliminary data.</text>
</comment>
<feature type="region of interest" description="Disordered" evidence="1">
    <location>
        <begin position="109"/>
        <end position="133"/>
    </location>
</feature>
<dbReference type="AlphaFoldDB" id="A0AAD2GXC7"/>
<feature type="compositionally biased region" description="Polar residues" evidence="1">
    <location>
        <begin position="149"/>
        <end position="169"/>
    </location>
</feature>
<dbReference type="EMBL" id="CAVNYO010000048">
    <property type="protein sequence ID" value="CAK5264138.1"/>
    <property type="molecule type" value="Genomic_DNA"/>
</dbReference>
<evidence type="ECO:0000313" key="2">
    <source>
        <dbReference type="EMBL" id="CAK5264138.1"/>
    </source>
</evidence>
<evidence type="ECO:0008006" key="4">
    <source>
        <dbReference type="Google" id="ProtNLM"/>
    </source>
</evidence>
<sequence length="410" mass="45226">MKCATTRTPTPSTLHSSVESGLANMLLGKDSPEIKFYAYTRKGVGYVRGLEALYAKKNWLMGHSDELDQYLEGVTSRSDVAGFKEARIVSLEDHIPDEDERMYTGYHYMDDSDLEDDDESDVSDEDDRMSFTSATGSVDHSEALLPITNIDNENPPQESCSAGGSSSTPVEPERSKRMGHVVILKGHAFRTWHAFLFYLYMGHIRFSDAKSAAKRVRAAPACSAKSIYLLADQFGLPELKSLAFTAICAQLSVRTIVKNAFSHFTSWHPEVQDVQIEFLLAHLREVTDDMDRMLRSLYEAPSGHSVAVSHKVFWKLALGAQLITALPIAAGGVCLEPPILTCPVAPTHDDTALPPDTLPIPSAIPALSDVVAFSEQQPSIQEEQPERSDVSGFFSTQGKRKKKGKSVIWD</sequence>
<dbReference type="Gene3D" id="3.30.710.10">
    <property type="entry name" value="Potassium Channel Kv1.1, Chain A"/>
    <property type="match status" value="1"/>
</dbReference>
<protein>
    <recommendedName>
        <fullName evidence="4">BTB domain-containing protein</fullName>
    </recommendedName>
</protein>